<evidence type="ECO:0000256" key="6">
    <source>
        <dbReference type="ARBA" id="ARBA00023125"/>
    </source>
</evidence>
<keyword evidence="6" id="KW-0238">DNA-binding</keyword>
<dbReference type="PROSITE" id="PS50157">
    <property type="entry name" value="ZINC_FINGER_C2H2_2"/>
    <property type="match status" value="5"/>
</dbReference>
<feature type="compositionally biased region" description="Basic residues" evidence="11">
    <location>
        <begin position="207"/>
        <end position="225"/>
    </location>
</feature>
<comment type="subcellular location">
    <subcellularLocation>
        <location evidence="10">Nucleus</location>
    </subcellularLocation>
</comment>
<accession>A0ABQ0FU89</accession>
<evidence type="ECO:0000256" key="4">
    <source>
        <dbReference type="ARBA" id="ARBA00022833"/>
    </source>
</evidence>
<organism evidence="15 16">
    <name type="scientific">Apodemus speciosus</name>
    <name type="common">Large Japanese field mouse</name>
    <dbReference type="NCBI Taxonomy" id="105296"/>
    <lineage>
        <taxon>Eukaryota</taxon>
        <taxon>Metazoa</taxon>
        <taxon>Chordata</taxon>
        <taxon>Craniata</taxon>
        <taxon>Vertebrata</taxon>
        <taxon>Euteleostomi</taxon>
        <taxon>Mammalia</taxon>
        <taxon>Eutheria</taxon>
        <taxon>Euarchontoglires</taxon>
        <taxon>Glires</taxon>
        <taxon>Rodentia</taxon>
        <taxon>Myomorpha</taxon>
        <taxon>Muroidea</taxon>
        <taxon>Muridae</taxon>
        <taxon>Murinae</taxon>
        <taxon>Apodemus</taxon>
    </lineage>
</organism>
<feature type="domain" description="C2H2-type" evidence="12">
    <location>
        <begin position="294"/>
        <end position="321"/>
    </location>
</feature>
<feature type="domain" description="SCAN box" evidence="13">
    <location>
        <begin position="47"/>
        <end position="128"/>
    </location>
</feature>
<dbReference type="SUPFAM" id="SSF57667">
    <property type="entry name" value="beta-beta-alpha zinc fingers"/>
    <property type="match status" value="3"/>
</dbReference>
<evidence type="ECO:0000256" key="3">
    <source>
        <dbReference type="ARBA" id="ARBA00022771"/>
    </source>
</evidence>
<evidence type="ECO:0000256" key="7">
    <source>
        <dbReference type="ARBA" id="ARBA00023163"/>
    </source>
</evidence>
<feature type="compositionally biased region" description="Basic and acidic residues" evidence="11">
    <location>
        <begin position="1"/>
        <end position="10"/>
    </location>
</feature>
<evidence type="ECO:0000256" key="8">
    <source>
        <dbReference type="ARBA" id="ARBA00023242"/>
    </source>
</evidence>
<dbReference type="InterPro" id="IPR036051">
    <property type="entry name" value="KRAB_dom_sf"/>
</dbReference>
<evidence type="ECO:0000259" key="14">
    <source>
        <dbReference type="PROSITE" id="PS50805"/>
    </source>
</evidence>
<dbReference type="Proteomes" id="UP001623349">
    <property type="component" value="Unassembled WGS sequence"/>
</dbReference>
<keyword evidence="3 9" id="KW-0863">Zinc-finger</keyword>
<dbReference type="EMBL" id="BAAFST010000020">
    <property type="protein sequence ID" value="GAB1302790.1"/>
    <property type="molecule type" value="Genomic_DNA"/>
</dbReference>
<evidence type="ECO:0000256" key="9">
    <source>
        <dbReference type="PROSITE-ProRule" id="PRU00042"/>
    </source>
</evidence>
<keyword evidence="8 10" id="KW-0539">Nucleus</keyword>
<protein>
    <submittedName>
        <fullName evidence="15">Zinc finger with KRAB and SCAN domains 4</fullName>
    </submittedName>
</protein>
<dbReference type="InterPro" id="IPR036236">
    <property type="entry name" value="Znf_C2H2_sf"/>
</dbReference>
<dbReference type="PROSITE" id="PS50804">
    <property type="entry name" value="SCAN_BOX"/>
    <property type="match status" value="1"/>
</dbReference>
<feature type="domain" description="C2H2-type" evidence="12">
    <location>
        <begin position="266"/>
        <end position="293"/>
    </location>
</feature>
<dbReference type="PANTHER" id="PTHR23226">
    <property type="entry name" value="ZINC FINGER AND SCAN DOMAIN-CONTAINING"/>
    <property type="match status" value="1"/>
</dbReference>
<dbReference type="Gene3D" id="1.10.4020.10">
    <property type="entry name" value="DNA breaking-rejoining enzymes"/>
    <property type="match status" value="1"/>
</dbReference>
<feature type="domain" description="KRAB" evidence="14">
    <location>
        <begin position="138"/>
        <end position="227"/>
    </location>
</feature>
<feature type="compositionally biased region" description="Polar residues" evidence="11">
    <location>
        <begin position="192"/>
        <end position="206"/>
    </location>
</feature>
<keyword evidence="7" id="KW-0804">Transcription</keyword>
<keyword evidence="5" id="KW-0805">Transcription regulation</keyword>
<dbReference type="SMART" id="SM00349">
    <property type="entry name" value="KRAB"/>
    <property type="match status" value="1"/>
</dbReference>
<feature type="domain" description="C2H2-type" evidence="12">
    <location>
        <begin position="378"/>
        <end position="405"/>
    </location>
</feature>
<comment type="caution">
    <text evidence="15">The sequence shown here is derived from an EMBL/GenBank/DDBJ whole genome shotgun (WGS) entry which is preliminary data.</text>
</comment>
<dbReference type="CDD" id="cd07936">
    <property type="entry name" value="SCAN"/>
    <property type="match status" value="1"/>
</dbReference>
<evidence type="ECO:0000256" key="10">
    <source>
        <dbReference type="PROSITE-ProRule" id="PRU00187"/>
    </source>
</evidence>
<dbReference type="InterPro" id="IPR013087">
    <property type="entry name" value="Znf_C2H2_type"/>
</dbReference>
<name>A0ABQ0FU89_APOSI</name>
<evidence type="ECO:0000256" key="5">
    <source>
        <dbReference type="ARBA" id="ARBA00023015"/>
    </source>
</evidence>
<dbReference type="InterPro" id="IPR003309">
    <property type="entry name" value="SCAN_dom"/>
</dbReference>
<dbReference type="Gene3D" id="6.10.140.140">
    <property type="match status" value="1"/>
</dbReference>
<dbReference type="Pfam" id="PF00096">
    <property type="entry name" value="zf-C2H2"/>
    <property type="match status" value="3"/>
</dbReference>
<dbReference type="PANTHER" id="PTHR23226:SF272">
    <property type="entry name" value="ZINC FINGER PROTEIN 75D"/>
    <property type="match status" value="1"/>
</dbReference>
<evidence type="ECO:0000256" key="11">
    <source>
        <dbReference type="SAM" id="MobiDB-lite"/>
    </source>
</evidence>
<evidence type="ECO:0000256" key="1">
    <source>
        <dbReference type="ARBA" id="ARBA00022723"/>
    </source>
</evidence>
<dbReference type="CDD" id="cd07765">
    <property type="entry name" value="KRAB_A-box"/>
    <property type="match status" value="1"/>
</dbReference>
<evidence type="ECO:0000259" key="12">
    <source>
        <dbReference type="PROSITE" id="PS50157"/>
    </source>
</evidence>
<dbReference type="InterPro" id="IPR038269">
    <property type="entry name" value="SCAN_sf"/>
</dbReference>
<keyword evidence="2" id="KW-0677">Repeat</keyword>
<evidence type="ECO:0000259" key="13">
    <source>
        <dbReference type="PROSITE" id="PS50804"/>
    </source>
</evidence>
<evidence type="ECO:0000256" key="2">
    <source>
        <dbReference type="ARBA" id="ARBA00022737"/>
    </source>
</evidence>
<keyword evidence="4" id="KW-0862">Zinc</keyword>
<dbReference type="PROSITE" id="PS50805">
    <property type="entry name" value="KRAB"/>
    <property type="match status" value="1"/>
</dbReference>
<keyword evidence="1" id="KW-0479">Metal-binding</keyword>
<feature type="region of interest" description="Disordered" evidence="11">
    <location>
        <begin position="1"/>
        <end position="44"/>
    </location>
</feature>
<dbReference type="SMART" id="SM00431">
    <property type="entry name" value="SCAN"/>
    <property type="match status" value="1"/>
</dbReference>
<gene>
    <name evidence="15" type="ORF">APTSU1_001802900</name>
</gene>
<dbReference type="Gene3D" id="3.30.160.60">
    <property type="entry name" value="Classic Zinc Finger"/>
    <property type="match status" value="5"/>
</dbReference>
<dbReference type="SUPFAM" id="SSF109640">
    <property type="entry name" value="KRAB domain (Kruppel-associated box)"/>
    <property type="match status" value="1"/>
</dbReference>
<evidence type="ECO:0000313" key="15">
    <source>
        <dbReference type="EMBL" id="GAB1302790.1"/>
    </source>
</evidence>
<evidence type="ECO:0000313" key="16">
    <source>
        <dbReference type="Proteomes" id="UP001623349"/>
    </source>
</evidence>
<keyword evidence="16" id="KW-1185">Reference proteome</keyword>
<dbReference type="SUPFAM" id="SSF47353">
    <property type="entry name" value="Retrovirus capsid dimerization domain-like"/>
    <property type="match status" value="1"/>
</dbReference>
<feature type="region of interest" description="Disordered" evidence="11">
    <location>
        <begin position="181"/>
        <end position="236"/>
    </location>
</feature>
<dbReference type="InterPro" id="IPR001909">
    <property type="entry name" value="KRAB"/>
</dbReference>
<feature type="domain" description="C2H2-type" evidence="12">
    <location>
        <begin position="322"/>
        <end position="349"/>
    </location>
</feature>
<feature type="compositionally biased region" description="Low complexity" evidence="11">
    <location>
        <begin position="18"/>
        <end position="37"/>
    </location>
</feature>
<feature type="domain" description="C2H2-type" evidence="12">
    <location>
        <begin position="350"/>
        <end position="377"/>
    </location>
</feature>
<reference evidence="15 16" key="1">
    <citation type="submission" date="2024-08" db="EMBL/GenBank/DDBJ databases">
        <title>The draft genome of Apodemus speciosus.</title>
        <authorList>
            <person name="Nabeshima K."/>
            <person name="Suzuki S."/>
            <person name="Onuma M."/>
        </authorList>
    </citation>
    <scope>NUCLEOTIDE SEQUENCE [LARGE SCALE GENOMIC DNA]</scope>
    <source>
        <strain evidence="15">IB14-021</strain>
    </source>
</reference>
<proteinExistence type="predicted"/>
<dbReference type="Pfam" id="PF01352">
    <property type="entry name" value="KRAB"/>
    <property type="match status" value="1"/>
</dbReference>
<dbReference type="PROSITE" id="PS00028">
    <property type="entry name" value="ZINC_FINGER_C2H2_1"/>
    <property type="match status" value="5"/>
</dbReference>
<dbReference type="SMART" id="SM00355">
    <property type="entry name" value="ZnF_C2H2"/>
    <property type="match status" value="5"/>
</dbReference>
<sequence length="410" mass="47185">MSDVNEDRRFSILMEAVQKNNESIQENSNENSNDSSQTKSPSPESAQQQFWSFSYMQVPGPLETASQLRELCHQWLMPEINSKEQILEALVLHQFLSILPQAMKNWVQKHHPKDVKQAVALVSCLETQPDAVPNKDLLTFEDIEMQLSKEEWDILNPSQKTLYSDVMLDIYKLTTSLGLKPKNVMGNDEPGSASTSATELRPSQVSRARKKASQNKHCRQKHKDKHSVQEHGQTLPGREIGVASVSQQQILRPVAHTESNTVHKPFKCRHCGDSFRIPSELAKHQRVHTMEKPFTCQQCGSSFRKSSDFKMHCLAHQEIKLHQCSWCQKTFSRNTNLVKHQRIHTGEKPFSCIECGVLFIQKCHLIKHQLTHIADRPYACNMCEKTFNRRWCLLRHQNKHSQETQTEFPG</sequence>
<dbReference type="Pfam" id="PF02023">
    <property type="entry name" value="SCAN"/>
    <property type="match status" value="1"/>
</dbReference>